<evidence type="ECO:0000256" key="6">
    <source>
        <dbReference type="ARBA" id="ARBA00022989"/>
    </source>
</evidence>
<dbReference type="Pfam" id="PF10164">
    <property type="entry name" value="BRI3"/>
    <property type="match status" value="1"/>
</dbReference>
<dbReference type="EMBL" id="JAWDGP010002474">
    <property type="protein sequence ID" value="KAK3782933.1"/>
    <property type="molecule type" value="Genomic_DNA"/>
</dbReference>
<reference evidence="13" key="1">
    <citation type="journal article" date="2023" name="G3 (Bethesda)">
        <title>A reference genome for the long-term kleptoplast-retaining sea slug Elysia crispata morphotype clarki.</title>
        <authorList>
            <person name="Eastman K.E."/>
            <person name="Pendleton A.L."/>
            <person name="Shaikh M.A."/>
            <person name="Suttiyut T."/>
            <person name="Ogas R."/>
            <person name="Tomko P."/>
            <person name="Gavelis G."/>
            <person name="Widhalm J.R."/>
            <person name="Wisecaver J.H."/>
        </authorList>
    </citation>
    <scope>NUCLEOTIDE SEQUENCE</scope>
    <source>
        <strain evidence="13">ECLA1</strain>
    </source>
</reference>
<comment type="subcellular location">
    <subcellularLocation>
        <location evidence="2">Cytoplasm</location>
        <location evidence="2">Perinuclear region</location>
    </subcellularLocation>
    <subcellularLocation>
        <location evidence="1">Lysosome membrane</location>
        <topology evidence="1">Multi-pass membrane protein</topology>
    </subcellularLocation>
</comment>
<gene>
    <name evidence="13" type="ORF">RRG08_016311</name>
</gene>
<evidence type="ECO:0000256" key="2">
    <source>
        <dbReference type="ARBA" id="ARBA00004556"/>
    </source>
</evidence>
<evidence type="ECO:0000256" key="10">
    <source>
        <dbReference type="ARBA" id="ARBA00035449"/>
    </source>
</evidence>
<dbReference type="GO" id="GO:0048471">
    <property type="term" value="C:perinuclear region of cytoplasm"/>
    <property type="evidence" value="ECO:0007669"/>
    <property type="project" value="UniProtKB-SubCell"/>
</dbReference>
<keyword evidence="5 12" id="KW-0812">Transmembrane</keyword>
<evidence type="ECO:0000256" key="12">
    <source>
        <dbReference type="SAM" id="Phobius"/>
    </source>
</evidence>
<evidence type="ECO:0000256" key="11">
    <source>
        <dbReference type="ARBA" id="ARBA00046593"/>
    </source>
</evidence>
<dbReference type="PANTHER" id="PTHR13551:SF1">
    <property type="entry name" value="MEMBRANE PROTEIN BRI3"/>
    <property type="match status" value="1"/>
</dbReference>
<dbReference type="Proteomes" id="UP001283361">
    <property type="component" value="Unassembled WGS sequence"/>
</dbReference>
<comment type="similarity">
    <text evidence="3">Belongs to the BRI3 family.</text>
</comment>
<dbReference type="InterPro" id="IPR019317">
    <property type="entry name" value="BRI3"/>
</dbReference>
<sequence length="187" mass="20018">MMIEEEEELYFFIVAIIIDIQHCLLAARDLIINTMAEPPPTYNESLQQQGPAYGGRGYPTSYGTLPGMGAQTAQPPPAGAYLPYGGVYPPQQPAGAYAKAGSTLPAPYPLQQPGYPQSNVSSYQTNYVYPTQSVVLVGGCPSCRVGVLEDDFTCMGVLCAVLCFPIGILCCLAMRQRRCSNCGAVFG</sequence>
<proteinExistence type="inferred from homology"/>
<evidence type="ECO:0000256" key="1">
    <source>
        <dbReference type="ARBA" id="ARBA00004155"/>
    </source>
</evidence>
<feature type="transmembrane region" description="Helical" evidence="12">
    <location>
        <begin position="155"/>
        <end position="174"/>
    </location>
</feature>
<keyword evidence="4" id="KW-0963">Cytoplasm</keyword>
<keyword evidence="7 12" id="KW-0472">Membrane</keyword>
<comment type="caution">
    <text evidence="13">The sequence shown here is derived from an EMBL/GenBank/DDBJ whole genome shotgun (WGS) entry which is preliminary data.</text>
</comment>
<organism evidence="13 14">
    <name type="scientific">Elysia crispata</name>
    <name type="common">lettuce slug</name>
    <dbReference type="NCBI Taxonomy" id="231223"/>
    <lineage>
        <taxon>Eukaryota</taxon>
        <taxon>Metazoa</taxon>
        <taxon>Spiralia</taxon>
        <taxon>Lophotrochozoa</taxon>
        <taxon>Mollusca</taxon>
        <taxon>Gastropoda</taxon>
        <taxon>Heterobranchia</taxon>
        <taxon>Euthyneura</taxon>
        <taxon>Panpulmonata</taxon>
        <taxon>Sacoglossa</taxon>
        <taxon>Placobranchoidea</taxon>
        <taxon>Plakobranchidae</taxon>
        <taxon>Elysia</taxon>
    </lineage>
</organism>
<evidence type="ECO:0000256" key="8">
    <source>
        <dbReference type="ARBA" id="ARBA00023228"/>
    </source>
</evidence>
<dbReference type="PANTHER" id="PTHR13551">
    <property type="entry name" value="BRAIN PROTEIN I3"/>
    <property type="match status" value="1"/>
</dbReference>
<evidence type="ECO:0000313" key="14">
    <source>
        <dbReference type="Proteomes" id="UP001283361"/>
    </source>
</evidence>
<keyword evidence="14" id="KW-1185">Reference proteome</keyword>
<evidence type="ECO:0000256" key="4">
    <source>
        <dbReference type="ARBA" id="ARBA00022490"/>
    </source>
</evidence>
<evidence type="ECO:0000313" key="13">
    <source>
        <dbReference type="EMBL" id="KAK3782933.1"/>
    </source>
</evidence>
<dbReference type="GO" id="GO:0005765">
    <property type="term" value="C:lysosomal membrane"/>
    <property type="evidence" value="ECO:0007669"/>
    <property type="project" value="UniProtKB-SubCell"/>
</dbReference>
<keyword evidence="6 12" id="KW-1133">Transmembrane helix</keyword>
<evidence type="ECO:0000256" key="5">
    <source>
        <dbReference type="ARBA" id="ARBA00022692"/>
    </source>
</evidence>
<keyword evidence="8" id="KW-0458">Lysosome</keyword>
<name>A0AAE1A7W0_9GAST</name>
<comment type="subunit">
    <text evidence="11">Interacts with BRI3BP. Interacts with MGAT1 and IFITM3.</text>
</comment>
<evidence type="ECO:0000256" key="7">
    <source>
        <dbReference type="ARBA" id="ARBA00023136"/>
    </source>
</evidence>
<protein>
    <recommendedName>
        <fullName evidence="9">Membrane protein BRI3</fullName>
    </recommendedName>
    <alternativeName>
        <fullName evidence="10">Brain protein I3</fullName>
    </alternativeName>
</protein>
<evidence type="ECO:0000256" key="9">
    <source>
        <dbReference type="ARBA" id="ARBA00035284"/>
    </source>
</evidence>
<evidence type="ECO:0000256" key="3">
    <source>
        <dbReference type="ARBA" id="ARBA00008090"/>
    </source>
</evidence>
<accession>A0AAE1A7W0</accession>
<dbReference type="AlphaFoldDB" id="A0AAE1A7W0"/>